<organism evidence="1 2">
    <name type="scientific">Pseudovirgaria hyperparasitica</name>
    <dbReference type="NCBI Taxonomy" id="470096"/>
    <lineage>
        <taxon>Eukaryota</taxon>
        <taxon>Fungi</taxon>
        <taxon>Dikarya</taxon>
        <taxon>Ascomycota</taxon>
        <taxon>Pezizomycotina</taxon>
        <taxon>Dothideomycetes</taxon>
        <taxon>Dothideomycetes incertae sedis</taxon>
        <taxon>Acrospermales</taxon>
        <taxon>Acrospermaceae</taxon>
        <taxon>Pseudovirgaria</taxon>
    </lineage>
</organism>
<dbReference type="SUPFAM" id="SSF48452">
    <property type="entry name" value="TPR-like"/>
    <property type="match status" value="1"/>
</dbReference>
<gene>
    <name evidence="1" type="ORF">EJ05DRAFT_423419</name>
</gene>
<proteinExistence type="predicted"/>
<accession>A0A6A6VPN4</accession>
<dbReference type="Proteomes" id="UP000799437">
    <property type="component" value="Unassembled WGS sequence"/>
</dbReference>
<feature type="non-terminal residue" evidence="1">
    <location>
        <position position="1"/>
    </location>
</feature>
<dbReference type="InterPro" id="IPR011990">
    <property type="entry name" value="TPR-like_helical_dom_sf"/>
</dbReference>
<name>A0A6A6VPN4_9PEZI</name>
<evidence type="ECO:0000313" key="1">
    <source>
        <dbReference type="EMBL" id="KAF2752582.1"/>
    </source>
</evidence>
<keyword evidence="2" id="KW-1185">Reference proteome</keyword>
<feature type="non-terminal residue" evidence="1">
    <location>
        <position position="132"/>
    </location>
</feature>
<dbReference type="OrthoDB" id="2017974at2759"/>
<dbReference type="EMBL" id="ML996607">
    <property type="protein sequence ID" value="KAF2752582.1"/>
    <property type="molecule type" value="Genomic_DNA"/>
</dbReference>
<dbReference type="AlphaFoldDB" id="A0A6A6VPN4"/>
<reference evidence="1" key="1">
    <citation type="journal article" date="2020" name="Stud. Mycol.">
        <title>101 Dothideomycetes genomes: a test case for predicting lifestyles and emergence of pathogens.</title>
        <authorList>
            <person name="Haridas S."/>
            <person name="Albert R."/>
            <person name="Binder M."/>
            <person name="Bloem J."/>
            <person name="Labutti K."/>
            <person name="Salamov A."/>
            <person name="Andreopoulos B."/>
            <person name="Baker S."/>
            <person name="Barry K."/>
            <person name="Bills G."/>
            <person name="Bluhm B."/>
            <person name="Cannon C."/>
            <person name="Castanera R."/>
            <person name="Culley D."/>
            <person name="Daum C."/>
            <person name="Ezra D."/>
            <person name="Gonzalez J."/>
            <person name="Henrissat B."/>
            <person name="Kuo A."/>
            <person name="Liang C."/>
            <person name="Lipzen A."/>
            <person name="Lutzoni F."/>
            <person name="Magnuson J."/>
            <person name="Mondo S."/>
            <person name="Nolan M."/>
            <person name="Ohm R."/>
            <person name="Pangilinan J."/>
            <person name="Park H.-J."/>
            <person name="Ramirez L."/>
            <person name="Alfaro M."/>
            <person name="Sun H."/>
            <person name="Tritt A."/>
            <person name="Yoshinaga Y."/>
            <person name="Zwiers L.-H."/>
            <person name="Turgeon B."/>
            <person name="Goodwin S."/>
            <person name="Spatafora J."/>
            <person name="Crous P."/>
            <person name="Grigoriev I."/>
        </authorList>
    </citation>
    <scope>NUCLEOTIDE SEQUENCE</scope>
    <source>
        <strain evidence="1">CBS 121739</strain>
    </source>
</reference>
<evidence type="ECO:0000313" key="2">
    <source>
        <dbReference type="Proteomes" id="UP000799437"/>
    </source>
</evidence>
<dbReference type="GeneID" id="54482539"/>
<protein>
    <submittedName>
        <fullName evidence="1">Uncharacterized protein</fullName>
    </submittedName>
</protein>
<sequence length="132" mass="15076">LLLQPDHRLISQSQLAAEVKSIYTGLVLVENKCISVDKAQAAASQEKDRIQLASQHCQVLIALHSTLLHEHHDFFLSSQHPSATPALQRLALKYSMPARMWKHAIHSFLTLLREYLPESLEFMLYFIPLAYN</sequence>
<dbReference type="RefSeq" id="XP_033595040.1">
    <property type="nucleotide sequence ID" value="XM_033741485.1"/>
</dbReference>